<keyword evidence="1" id="KW-0472">Membrane</keyword>
<name>A0AA39Z302_9PEZI</name>
<keyword evidence="1" id="KW-1133">Transmembrane helix</keyword>
<protein>
    <recommendedName>
        <fullName evidence="5">Secreted protein</fullName>
    </recommendedName>
</protein>
<keyword evidence="2" id="KW-0732">Signal</keyword>
<dbReference type="Proteomes" id="UP001174997">
    <property type="component" value="Unassembled WGS sequence"/>
</dbReference>
<evidence type="ECO:0000256" key="1">
    <source>
        <dbReference type="SAM" id="Phobius"/>
    </source>
</evidence>
<feature type="signal peptide" evidence="2">
    <location>
        <begin position="1"/>
        <end position="15"/>
    </location>
</feature>
<evidence type="ECO:0000256" key="2">
    <source>
        <dbReference type="SAM" id="SignalP"/>
    </source>
</evidence>
<sequence length="71" mass="8543">MIAQLFSCFLGPTCSLFFLFLESIVYPSTHSNSCLFWYFSRRRRHRRRRWVELSFRRCVAVGVYANQPPHP</sequence>
<feature type="transmembrane region" description="Helical" evidence="1">
    <location>
        <begin position="16"/>
        <end position="39"/>
    </location>
</feature>
<comment type="caution">
    <text evidence="3">The sequence shown here is derived from an EMBL/GenBank/DDBJ whole genome shotgun (WGS) entry which is preliminary data.</text>
</comment>
<keyword evidence="4" id="KW-1185">Reference proteome</keyword>
<proteinExistence type="predicted"/>
<evidence type="ECO:0000313" key="4">
    <source>
        <dbReference type="Proteomes" id="UP001174997"/>
    </source>
</evidence>
<evidence type="ECO:0000313" key="3">
    <source>
        <dbReference type="EMBL" id="KAK0662996.1"/>
    </source>
</evidence>
<evidence type="ECO:0008006" key="5">
    <source>
        <dbReference type="Google" id="ProtNLM"/>
    </source>
</evidence>
<gene>
    <name evidence="3" type="ORF">QBC41DRAFT_329412</name>
</gene>
<dbReference type="EMBL" id="JAULSY010000134">
    <property type="protein sequence ID" value="KAK0662996.1"/>
    <property type="molecule type" value="Genomic_DNA"/>
</dbReference>
<feature type="chain" id="PRO_5041258051" description="Secreted protein" evidence="2">
    <location>
        <begin position="16"/>
        <end position="71"/>
    </location>
</feature>
<keyword evidence="1" id="KW-0812">Transmembrane</keyword>
<dbReference type="AlphaFoldDB" id="A0AA39Z302"/>
<organism evidence="3 4">
    <name type="scientific">Cercophora samala</name>
    <dbReference type="NCBI Taxonomy" id="330535"/>
    <lineage>
        <taxon>Eukaryota</taxon>
        <taxon>Fungi</taxon>
        <taxon>Dikarya</taxon>
        <taxon>Ascomycota</taxon>
        <taxon>Pezizomycotina</taxon>
        <taxon>Sordariomycetes</taxon>
        <taxon>Sordariomycetidae</taxon>
        <taxon>Sordariales</taxon>
        <taxon>Lasiosphaeriaceae</taxon>
        <taxon>Cercophora</taxon>
    </lineage>
</organism>
<reference evidence="3" key="1">
    <citation type="submission" date="2023-06" db="EMBL/GenBank/DDBJ databases">
        <title>Genome-scale phylogeny and comparative genomics of the fungal order Sordariales.</title>
        <authorList>
            <consortium name="Lawrence Berkeley National Laboratory"/>
            <person name="Hensen N."/>
            <person name="Bonometti L."/>
            <person name="Westerberg I."/>
            <person name="Brannstrom I.O."/>
            <person name="Guillou S."/>
            <person name="Cros-Aarteil S."/>
            <person name="Calhoun S."/>
            <person name="Haridas S."/>
            <person name="Kuo A."/>
            <person name="Mondo S."/>
            <person name="Pangilinan J."/>
            <person name="Riley R."/>
            <person name="Labutti K."/>
            <person name="Andreopoulos B."/>
            <person name="Lipzen A."/>
            <person name="Chen C."/>
            <person name="Yanf M."/>
            <person name="Daum C."/>
            <person name="Ng V."/>
            <person name="Clum A."/>
            <person name="Steindorff A."/>
            <person name="Ohm R."/>
            <person name="Martin F."/>
            <person name="Silar P."/>
            <person name="Natvig D."/>
            <person name="Lalanne C."/>
            <person name="Gautier V."/>
            <person name="Ament-Velasquez S.L."/>
            <person name="Kruys A."/>
            <person name="Hutchinson M.I."/>
            <person name="Powell A.J."/>
            <person name="Barry K."/>
            <person name="Miller A.N."/>
            <person name="Grigoriev I.V."/>
            <person name="Debuchy R."/>
            <person name="Gladieux P."/>
            <person name="Thoren M.H."/>
            <person name="Johannesson H."/>
        </authorList>
    </citation>
    <scope>NUCLEOTIDE SEQUENCE</scope>
    <source>
        <strain evidence="3">CBS 307.81</strain>
    </source>
</reference>
<accession>A0AA39Z302</accession>